<gene>
    <name evidence="1" type="ORF">SSLN_LOCUS19017</name>
</gene>
<sequence>MRAYIRCCATSLLRQKKHHQVLPIEEERGLVSLKTDDSIVIVSADKGGATVIMEKSDYINNATQVFNDKEAYKSLAEDPTKKQAASLKRKITELARLKHITPDDSRFCNLSDARIAHAYGLPKVHEQVRH</sequence>
<dbReference type="AlphaFoldDB" id="A0A183TRB9"/>
<dbReference type="EMBL" id="UYSU01045991">
    <property type="protein sequence ID" value="VDM05403.1"/>
    <property type="molecule type" value="Genomic_DNA"/>
</dbReference>
<dbReference type="Proteomes" id="UP000275846">
    <property type="component" value="Unassembled WGS sequence"/>
</dbReference>
<reference evidence="3" key="1">
    <citation type="submission" date="2016-06" db="UniProtKB">
        <authorList>
            <consortium name="WormBaseParasite"/>
        </authorList>
    </citation>
    <scope>IDENTIFICATION</scope>
</reference>
<keyword evidence="2" id="KW-1185">Reference proteome</keyword>
<protein>
    <submittedName>
        <fullName evidence="1 3">Uncharacterized protein</fullName>
    </submittedName>
</protein>
<name>A0A183TRB9_SCHSO</name>
<dbReference type="OrthoDB" id="10029313at2759"/>
<evidence type="ECO:0000313" key="2">
    <source>
        <dbReference type="Proteomes" id="UP000275846"/>
    </source>
</evidence>
<reference evidence="1 2" key="2">
    <citation type="submission" date="2018-11" db="EMBL/GenBank/DDBJ databases">
        <authorList>
            <consortium name="Pathogen Informatics"/>
        </authorList>
    </citation>
    <scope>NUCLEOTIDE SEQUENCE [LARGE SCALE GENOMIC DNA]</scope>
    <source>
        <strain evidence="1 2">NST_G2</strain>
    </source>
</reference>
<accession>A0A183TRB9</accession>
<proteinExistence type="predicted"/>
<evidence type="ECO:0000313" key="3">
    <source>
        <dbReference type="WBParaSite" id="SSLN_0001974001-mRNA-1"/>
    </source>
</evidence>
<organism evidence="3">
    <name type="scientific">Schistocephalus solidus</name>
    <name type="common">Tapeworm</name>
    <dbReference type="NCBI Taxonomy" id="70667"/>
    <lineage>
        <taxon>Eukaryota</taxon>
        <taxon>Metazoa</taxon>
        <taxon>Spiralia</taxon>
        <taxon>Lophotrochozoa</taxon>
        <taxon>Platyhelminthes</taxon>
        <taxon>Cestoda</taxon>
        <taxon>Eucestoda</taxon>
        <taxon>Diphyllobothriidea</taxon>
        <taxon>Diphyllobothriidae</taxon>
        <taxon>Schistocephalus</taxon>
    </lineage>
</organism>
<dbReference type="WBParaSite" id="SSLN_0001974001-mRNA-1">
    <property type="protein sequence ID" value="SSLN_0001974001-mRNA-1"/>
    <property type="gene ID" value="SSLN_0001974001"/>
</dbReference>
<evidence type="ECO:0000313" key="1">
    <source>
        <dbReference type="EMBL" id="VDM05403.1"/>
    </source>
</evidence>